<accession>A0A9Q3M9N1</accession>
<evidence type="ECO:0000313" key="2">
    <source>
        <dbReference type="EMBL" id="MBX5023054.1"/>
    </source>
</evidence>
<name>A0A9Q3M9N1_9HYPH</name>
<dbReference type="AlphaFoldDB" id="A0A9Q3M9N1"/>
<dbReference type="RefSeq" id="WP_221133584.1">
    <property type="nucleotide sequence ID" value="NZ_JABDYA010000003.1"/>
</dbReference>
<organism evidence="2 3">
    <name type="scientific">Rhizobium lentis</name>
    <dbReference type="NCBI Taxonomy" id="1138194"/>
    <lineage>
        <taxon>Bacteria</taxon>
        <taxon>Pseudomonadati</taxon>
        <taxon>Pseudomonadota</taxon>
        <taxon>Alphaproteobacteria</taxon>
        <taxon>Hyphomicrobiales</taxon>
        <taxon>Rhizobiaceae</taxon>
        <taxon>Rhizobium/Agrobacterium group</taxon>
        <taxon>Rhizobium</taxon>
    </lineage>
</organism>
<dbReference type="Proteomes" id="UP000749740">
    <property type="component" value="Unassembled WGS sequence"/>
</dbReference>
<protein>
    <submittedName>
        <fullName evidence="2">Uncharacterized protein</fullName>
    </submittedName>
</protein>
<feature type="compositionally biased region" description="Polar residues" evidence="1">
    <location>
        <begin position="157"/>
        <end position="183"/>
    </location>
</feature>
<evidence type="ECO:0000313" key="3">
    <source>
        <dbReference type="Proteomes" id="UP000749740"/>
    </source>
</evidence>
<evidence type="ECO:0000256" key="1">
    <source>
        <dbReference type="SAM" id="MobiDB-lite"/>
    </source>
</evidence>
<proteinExistence type="predicted"/>
<comment type="caution">
    <text evidence="2">The sequence shown here is derived from an EMBL/GenBank/DDBJ whole genome shotgun (WGS) entry which is preliminary data.</text>
</comment>
<reference evidence="2" key="1">
    <citation type="submission" date="2020-04" db="EMBL/GenBank/DDBJ databases">
        <title>Global-level population genomics: horizontal gene transfer, symbiosis and evolution in Rhizobia.</title>
        <authorList>
            <person name="Gai Y."/>
        </authorList>
    </citation>
    <scope>NUCLEOTIDE SEQUENCE</scope>
    <source>
        <strain evidence="2">BLR57</strain>
    </source>
</reference>
<dbReference type="EMBL" id="JABDYC010000002">
    <property type="protein sequence ID" value="MBX5023054.1"/>
    <property type="molecule type" value="Genomic_DNA"/>
</dbReference>
<sequence length="183" mass="19951">MTPAERARQIDKEEFAAECAAIRQRAYDWLASQRPSKPKDMTRGLARLYEACGEEHTLREWSEITGISITTLNTRINVFNWPVERAVTETIGHFGRRGKEYTINGVTRSVSQWAKLAGISGSVAYTRITSGWPIEAALTLPKGSTRPTSDTPGVLSNFPSSEGTGAGSTAQESPNITFSGNDA</sequence>
<feature type="region of interest" description="Disordered" evidence="1">
    <location>
        <begin position="141"/>
        <end position="183"/>
    </location>
</feature>
<gene>
    <name evidence="2" type="ORF">HJB63_10765</name>
</gene>